<feature type="domain" description="Tyr recombinase" evidence="10">
    <location>
        <begin position="132"/>
        <end position="318"/>
    </location>
</feature>
<keyword evidence="8 9" id="KW-0131">Cell cycle</keyword>
<evidence type="ECO:0000256" key="1">
    <source>
        <dbReference type="ARBA" id="ARBA00004496"/>
    </source>
</evidence>
<feature type="active site" evidence="9">
    <location>
        <position position="296"/>
    </location>
</feature>
<dbReference type="InterPro" id="IPR010998">
    <property type="entry name" value="Integrase_recombinase_N"/>
</dbReference>
<dbReference type="GO" id="GO:0003677">
    <property type="term" value="F:DNA binding"/>
    <property type="evidence" value="ECO:0007669"/>
    <property type="project" value="UniProtKB-UniRule"/>
</dbReference>
<keyword evidence="4 9" id="KW-0159">Chromosome partition</keyword>
<dbReference type="GO" id="GO:0005737">
    <property type="term" value="C:cytoplasm"/>
    <property type="evidence" value="ECO:0007669"/>
    <property type="project" value="UniProtKB-SubCell"/>
</dbReference>
<evidence type="ECO:0000313" key="12">
    <source>
        <dbReference type="EMBL" id="AXI04573.1"/>
    </source>
</evidence>
<evidence type="ECO:0000256" key="9">
    <source>
        <dbReference type="HAMAP-Rule" id="MF_01808"/>
    </source>
</evidence>
<evidence type="ECO:0000256" key="2">
    <source>
        <dbReference type="ARBA" id="ARBA00022490"/>
    </source>
</evidence>
<organism evidence="12 13">
    <name type="scientific">Aquirhabdus parva</name>
    <dbReference type="NCBI Taxonomy" id="2283318"/>
    <lineage>
        <taxon>Bacteria</taxon>
        <taxon>Pseudomonadati</taxon>
        <taxon>Pseudomonadota</taxon>
        <taxon>Gammaproteobacteria</taxon>
        <taxon>Moraxellales</taxon>
        <taxon>Moraxellaceae</taxon>
        <taxon>Aquirhabdus</taxon>
    </lineage>
</organism>
<proteinExistence type="inferred from homology"/>
<comment type="subcellular location">
    <subcellularLocation>
        <location evidence="1 9">Cytoplasm</location>
    </subcellularLocation>
</comment>
<dbReference type="GO" id="GO:0051301">
    <property type="term" value="P:cell division"/>
    <property type="evidence" value="ECO:0007669"/>
    <property type="project" value="UniProtKB-KW"/>
</dbReference>
<dbReference type="CDD" id="cd00798">
    <property type="entry name" value="INT_XerDC_C"/>
    <property type="match status" value="1"/>
</dbReference>
<dbReference type="HAMAP" id="MF_01808">
    <property type="entry name" value="Recomb_XerC_XerD"/>
    <property type="match status" value="1"/>
</dbReference>
<dbReference type="PROSITE" id="PS51898">
    <property type="entry name" value="TYR_RECOMBINASE"/>
    <property type="match status" value="1"/>
</dbReference>
<keyword evidence="5 9" id="KW-0229">DNA integration</keyword>
<name>A0A345PBB4_9GAMM</name>
<evidence type="ECO:0000256" key="7">
    <source>
        <dbReference type="ARBA" id="ARBA00023172"/>
    </source>
</evidence>
<dbReference type="GO" id="GO:0007059">
    <property type="term" value="P:chromosome segregation"/>
    <property type="evidence" value="ECO:0007669"/>
    <property type="project" value="UniProtKB-UniRule"/>
</dbReference>
<keyword evidence="3 9" id="KW-0132">Cell division</keyword>
<dbReference type="AlphaFoldDB" id="A0A345PBB4"/>
<dbReference type="InterPro" id="IPR011010">
    <property type="entry name" value="DNA_brk_join_enz"/>
</dbReference>
<keyword evidence="6 9" id="KW-0238">DNA-binding</keyword>
<dbReference type="Gene3D" id="1.10.443.10">
    <property type="entry name" value="Intergrase catalytic core"/>
    <property type="match status" value="1"/>
</dbReference>
<dbReference type="Gene3D" id="1.10.150.130">
    <property type="match status" value="1"/>
</dbReference>
<comment type="function">
    <text evidence="9">Site-specific tyrosine recombinase, which acts by catalyzing the cutting and rejoining of the recombining DNA molecules. The XerC-XerD complex is essential to convert dimers of the bacterial chromosome into monomers to permit their segregation at cell division. It also contributes to the segregational stability of plasmids.</text>
</comment>
<dbReference type="EMBL" id="CP031222">
    <property type="protein sequence ID" value="AXI04573.1"/>
    <property type="molecule type" value="Genomic_DNA"/>
</dbReference>
<dbReference type="Proteomes" id="UP000253940">
    <property type="component" value="Chromosome"/>
</dbReference>
<evidence type="ECO:0000313" key="13">
    <source>
        <dbReference type="Proteomes" id="UP000253940"/>
    </source>
</evidence>
<dbReference type="OrthoDB" id="9801717at2"/>
<reference evidence="12 13" key="1">
    <citation type="submission" date="2018-07" db="EMBL/GenBank/DDBJ databases">
        <title>Genome sequencing of Moraxellaceae gen. HYN0046.</title>
        <authorList>
            <person name="Kim M."/>
            <person name="Yi H."/>
        </authorList>
    </citation>
    <scope>NUCLEOTIDE SEQUENCE [LARGE SCALE GENOMIC DNA]</scope>
    <source>
        <strain evidence="12 13">HYN0046</strain>
    </source>
</reference>
<evidence type="ECO:0000256" key="5">
    <source>
        <dbReference type="ARBA" id="ARBA00022908"/>
    </source>
</evidence>
<feature type="domain" description="Core-binding (CB)" evidence="11">
    <location>
        <begin position="1"/>
        <end position="111"/>
    </location>
</feature>
<feature type="active site" evidence="9">
    <location>
        <position position="200"/>
    </location>
</feature>
<dbReference type="Pfam" id="PF00589">
    <property type="entry name" value="Phage_integrase"/>
    <property type="match status" value="1"/>
</dbReference>
<sequence>MSDTQFLTQWLSGLMTQQRSPNTLKAYQRDVSKLLAFLQFEQSNTIHAKKNKLHETNVEKIDLLEDSHYFKVLDRLAITRFAGFRMEEGGISSSSLQRELSAIRHFAGWLVEHGVLTQNPAQDFSIQRPPRPLPSVMDAEVLQQLLEQQAPVDRDEARLWVRDRAILELLYSSGLRLSELADLTLPMLDLGQKLVTVTGKGRKTRILPIGSKALTALQEWLPHRHLWAAEGVLHVFVSEQRGEKLHPRTIERRVSHQALRAGIAQHLHPHLLRHCFASHLLAGSGDLRAVQELLGHANISTTQIYTHLDFEHLTKVYDQAHPRARK</sequence>
<gene>
    <name evidence="9" type="primary">xerC</name>
    <name evidence="12" type="ORF">HYN46_05840</name>
</gene>
<dbReference type="InterPro" id="IPR004107">
    <property type="entry name" value="Integrase_SAM-like_N"/>
</dbReference>
<evidence type="ECO:0000256" key="8">
    <source>
        <dbReference type="ARBA" id="ARBA00023306"/>
    </source>
</evidence>
<dbReference type="InterPro" id="IPR002104">
    <property type="entry name" value="Integrase_catalytic"/>
</dbReference>
<dbReference type="KEGG" id="mbah:HYN46_05840"/>
<evidence type="ECO:0000256" key="4">
    <source>
        <dbReference type="ARBA" id="ARBA00022829"/>
    </source>
</evidence>
<evidence type="ECO:0000259" key="11">
    <source>
        <dbReference type="PROSITE" id="PS51900"/>
    </source>
</evidence>
<evidence type="ECO:0000256" key="3">
    <source>
        <dbReference type="ARBA" id="ARBA00022618"/>
    </source>
</evidence>
<comment type="subunit">
    <text evidence="9">Forms a cyclic heterotetrameric complex composed of two molecules of XerC and two molecules of XerD.</text>
</comment>
<evidence type="ECO:0000256" key="6">
    <source>
        <dbReference type="ARBA" id="ARBA00023125"/>
    </source>
</evidence>
<dbReference type="InterPro" id="IPR023009">
    <property type="entry name" value="Tyrosine_recombinase_XerC/XerD"/>
</dbReference>
<feature type="active site" evidence="9">
    <location>
        <position position="176"/>
    </location>
</feature>
<dbReference type="InterPro" id="IPR013762">
    <property type="entry name" value="Integrase-like_cat_sf"/>
</dbReference>
<accession>A0A345PBB4</accession>
<dbReference type="SUPFAM" id="SSF56349">
    <property type="entry name" value="DNA breaking-rejoining enzymes"/>
    <property type="match status" value="1"/>
</dbReference>
<feature type="active site" evidence="9">
    <location>
        <position position="270"/>
    </location>
</feature>
<protein>
    <recommendedName>
        <fullName evidence="9">Tyrosine recombinase XerC</fullName>
    </recommendedName>
</protein>
<dbReference type="InterPro" id="IPR044068">
    <property type="entry name" value="CB"/>
</dbReference>
<dbReference type="PROSITE" id="PS51900">
    <property type="entry name" value="CB"/>
    <property type="match status" value="1"/>
</dbReference>
<feature type="active site" description="O-(3'-phospho-DNA)-tyrosine intermediate" evidence="9">
    <location>
        <position position="305"/>
    </location>
</feature>
<keyword evidence="7 9" id="KW-0233">DNA recombination</keyword>
<feature type="active site" evidence="9">
    <location>
        <position position="273"/>
    </location>
</feature>
<dbReference type="GO" id="GO:0006313">
    <property type="term" value="P:DNA transposition"/>
    <property type="evidence" value="ECO:0007669"/>
    <property type="project" value="UniProtKB-UniRule"/>
</dbReference>
<dbReference type="Pfam" id="PF02899">
    <property type="entry name" value="Phage_int_SAM_1"/>
    <property type="match status" value="1"/>
</dbReference>
<evidence type="ECO:0000259" key="10">
    <source>
        <dbReference type="PROSITE" id="PS51898"/>
    </source>
</evidence>
<dbReference type="InterPro" id="IPR050090">
    <property type="entry name" value="Tyrosine_recombinase_XerCD"/>
</dbReference>
<keyword evidence="2 9" id="KW-0963">Cytoplasm</keyword>
<comment type="similarity">
    <text evidence="9">Belongs to the 'phage' integrase family. XerC subfamily.</text>
</comment>
<keyword evidence="13" id="KW-1185">Reference proteome</keyword>
<dbReference type="GO" id="GO:0009037">
    <property type="term" value="F:tyrosine-based site-specific recombinase activity"/>
    <property type="evidence" value="ECO:0007669"/>
    <property type="project" value="UniProtKB-UniRule"/>
</dbReference>
<dbReference type="PANTHER" id="PTHR30349:SF81">
    <property type="entry name" value="TYROSINE RECOMBINASE XERC"/>
    <property type="match status" value="1"/>
</dbReference>
<dbReference type="PANTHER" id="PTHR30349">
    <property type="entry name" value="PHAGE INTEGRASE-RELATED"/>
    <property type="match status" value="1"/>
</dbReference>